<comment type="pathway">
    <text evidence="2">Glycan biosynthesis; alginate biosynthesis.</text>
</comment>
<keyword evidence="4" id="KW-0732">Signal</keyword>
<gene>
    <name evidence="9" type="ORF">FEM54_06460</name>
</gene>
<sequence>MRSLFTSRIIITVFMLALCAPGIAVICSPQFIPAMKLVMNHPSEWLNQRDGIRRTTPLWNKAVEWYSSFLFSLGTTNNRAIAVVGTDGWVFLGDNFNNNMAQALGRRYYNSNDLDAWNYSIGGQKQWLASRHIPMLFLVAPAKWSIYPDKLPQWSQGHVGPHIFDQLLAFPQKLPLIDLRPALREARSTADTYSPFNSHWTDFGAWAAWKETAHSLGAMDPKLQGLYVPDINGAVVNPNYGSEFLAMINLPKPNPWTMPNLKQPLPDFSIWSDDGSSRVVPGSTLTGLLDLPRNTRNDSATNKLRALVLRDSMGDSLSAYLQSAFYETIQVRHNIDDQRNAPNVPALVAKYKPDVVLYVMTERHLDNILTDGYMWNSANAYDQAVAGGAHVEGSNNPGSLTAHGPIDLTTPATVSWSENSKGQRTLRVMLTASAPGALKVQVMSGGQPVGLFERYAQGENELFFSFPAVMDSNSISLVNLESAVQLKLNAYFMAVQEAK</sequence>
<evidence type="ECO:0000256" key="1">
    <source>
        <dbReference type="ARBA" id="ARBA00004418"/>
    </source>
</evidence>
<dbReference type="InterPro" id="IPR031811">
    <property type="entry name" value="ALGX/ALGJ_SGNH-like"/>
</dbReference>
<keyword evidence="6" id="KW-0016">Alginate biosynthesis</keyword>
<comment type="caution">
    <text evidence="9">The sequence shown here is derived from an EMBL/GenBank/DDBJ whole genome shotgun (WGS) entry which is preliminary data.</text>
</comment>
<feature type="domain" description="AlgX/AlgJ SGNH hydrolase-like" evidence="8">
    <location>
        <begin position="83"/>
        <end position="226"/>
    </location>
</feature>
<keyword evidence="10" id="KW-1185">Reference proteome</keyword>
<keyword evidence="5" id="KW-0574">Periplasm</keyword>
<dbReference type="Pfam" id="PF16822">
    <property type="entry name" value="ALGX"/>
    <property type="match status" value="1"/>
</dbReference>
<dbReference type="EMBL" id="VBVZ01000061">
    <property type="protein sequence ID" value="TLG92894.1"/>
    <property type="molecule type" value="Genomic_DNA"/>
</dbReference>
<evidence type="ECO:0000313" key="9">
    <source>
        <dbReference type="EMBL" id="TLG92894.1"/>
    </source>
</evidence>
<evidence type="ECO:0000256" key="4">
    <source>
        <dbReference type="ARBA" id="ARBA00022729"/>
    </source>
</evidence>
<name>A0ABY2U8T5_9PSED</name>
<accession>A0ABY2U8T5</accession>
<evidence type="ECO:0000256" key="6">
    <source>
        <dbReference type="ARBA" id="ARBA00022841"/>
    </source>
</evidence>
<dbReference type="Proteomes" id="UP000304941">
    <property type="component" value="Unassembled WGS sequence"/>
</dbReference>
<reference evidence="9 10" key="1">
    <citation type="submission" date="2019-05" db="EMBL/GenBank/DDBJ databases">
        <title>Pseudomonas edaphica sp. nov., isolated from rhizospheric soil of Cistus ladanifer L. in Spain.</title>
        <authorList>
            <person name="Peix A."/>
        </authorList>
    </citation>
    <scope>NUCLEOTIDE SEQUENCE [LARGE SCALE GENOMIC DNA]</scope>
    <source>
        <strain evidence="9 10">RD25</strain>
    </source>
</reference>
<organism evidence="9 10">
    <name type="scientific">Pseudomonas edaphica</name>
    <dbReference type="NCBI Taxonomy" id="2006980"/>
    <lineage>
        <taxon>Bacteria</taxon>
        <taxon>Pseudomonadati</taxon>
        <taxon>Pseudomonadota</taxon>
        <taxon>Gammaproteobacteria</taxon>
        <taxon>Pseudomonadales</taxon>
        <taxon>Pseudomonadaceae</taxon>
        <taxon>Pseudomonas</taxon>
    </lineage>
</organism>
<comment type="subcellular location">
    <subcellularLocation>
        <location evidence="1">Periplasm</location>
    </subcellularLocation>
</comment>
<protein>
    <recommendedName>
        <fullName evidence="8">AlgX/AlgJ SGNH hydrolase-like domain-containing protein</fullName>
    </recommendedName>
</protein>
<evidence type="ECO:0000256" key="5">
    <source>
        <dbReference type="ARBA" id="ARBA00022764"/>
    </source>
</evidence>
<evidence type="ECO:0000256" key="2">
    <source>
        <dbReference type="ARBA" id="ARBA00005182"/>
    </source>
</evidence>
<keyword evidence="7" id="KW-0012">Acyltransferase</keyword>
<evidence type="ECO:0000313" key="10">
    <source>
        <dbReference type="Proteomes" id="UP000304941"/>
    </source>
</evidence>
<proteinExistence type="predicted"/>
<evidence type="ECO:0000259" key="8">
    <source>
        <dbReference type="Pfam" id="PF16822"/>
    </source>
</evidence>
<evidence type="ECO:0000256" key="7">
    <source>
        <dbReference type="ARBA" id="ARBA00023315"/>
    </source>
</evidence>
<keyword evidence="3" id="KW-0808">Transferase</keyword>
<evidence type="ECO:0000256" key="3">
    <source>
        <dbReference type="ARBA" id="ARBA00022679"/>
    </source>
</evidence>
<dbReference type="RefSeq" id="WP_138450075.1">
    <property type="nucleotide sequence ID" value="NZ_VBVZ01000061.1"/>
</dbReference>